<dbReference type="AlphaFoldDB" id="A0A5B0Q9J4"/>
<keyword evidence="1" id="KW-0472">Membrane</keyword>
<dbReference type="Proteomes" id="UP000324748">
    <property type="component" value="Unassembled WGS sequence"/>
</dbReference>
<evidence type="ECO:0000256" key="1">
    <source>
        <dbReference type="SAM" id="Phobius"/>
    </source>
</evidence>
<proteinExistence type="predicted"/>
<evidence type="ECO:0000313" key="2">
    <source>
        <dbReference type="EMBL" id="KAA1109888.1"/>
    </source>
</evidence>
<protein>
    <submittedName>
        <fullName evidence="2">Uncharacterized protein</fullName>
    </submittedName>
</protein>
<gene>
    <name evidence="2" type="ORF">PGT21_001799</name>
</gene>
<keyword evidence="1" id="KW-1133">Transmembrane helix</keyword>
<keyword evidence="1" id="KW-0812">Transmembrane</keyword>
<comment type="caution">
    <text evidence="2">The sequence shown here is derived from an EMBL/GenBank/DDBJ whole genome shotgun (WGS) entry which is preliminary data.</text>
</comment>
<keyword evidence="3" id="KW-1185">Reference proteome</keyword>
<reference evidence="2 3" key="1">
    <citation type="submission" date="2019-05" db="EMBL/GenBank/DDBJ databases">
        <title>Emergence of the Ug99 lineage of the wheat stem rust pathogen through somatic hybridization.</title>
        <authorList>
            <person name="Li F."/>
            <person name="Upadhyaya N.M."/>
            <person name="Sperschneider J."/>
            <person name="Matny O."/>
            <person name="Nguyen-Phuc H."/>
            <person name="Mago R."/>
            <person name="Raley C."/>
            <person name="Miller M.E."/>
            <person name="Silverstein K.A.T."/>
            <person name="Henningsen E."/>
            <person name="Hirsch C.D."/>
            <person name="Visser B."/>
            <person name="Pretorius Z.A."/>
            <person name="Steffenson B.J."/>
            <person name="Schwessinger B."/>
            <person name="Dodds P.N."/>
            <person name="Figueroa M."/>
        </authorList>
    </citation>
    <scope>NUCLEOTIDE SEQUENCE [LARGE SCALE GENOMIC DNA]</scope>
    <source>
        <strain evidence="2">21-0</strain>
    </source>
</reference>
<evidence type="ECO:0000313" key="3">
    <source>
        <dbReference type="Proteomes" id="UP000324748"/>
    </source>
</evidence>
<sequence length="397" mass="44713">MSSEDTSLKNSNQNQPFLKKIESSFDSCLKMTLKIIFFPFKLILARLLGSLLAVLSIAILLYCSGSFLEANSSLFTSATGSRFFVNLFPSVGAIYCSVFPGKSCQTQYLQKSNSKDEIGRIANTLSTTTAKASDVFESISHLSNPTNLEIYQTEIWELTFAIRYSSNLEEKDAMAEELWELGGMTGQLKDRVIDLNGKAINSFSSIAHEFSRVGQVIQLVNNRQTSYSIDIVQNNLQLAFSNFDWELKKLIDSIEDSIPLASRAASLGLQVSERIHKEHYKLQLFQDDQPLWRKLIDQTKRSGKQLKRDLNLTARSIQTARALHTGLEEIRSDLVSYRNHVSYFKAAISGWHLADHGLTAEDELESMKSTINQLRDTISMAKKNSKEKDIRIPSVDL</sequence>
<accession>A0A5B0Q9J4</accession>
<dbReference type="OrthoDB" id="2499600at2759"/>
<organism evidence="2 3">
    <name type="scientific">Puccinia graminis f. sp. tritici</name>
    <dbReference type="NCBI Taxonomy" id="56615"/>
    <lineage>
        <taxon>Eukaryota</taxon>
        <taxon>Fungi</taxon>
        <taxon>Dikarya</taxon>
        <taxon>Basidiomycota</taxon>
        <taxon>Pucciniomycotina</taxon>
        <taxon>Pucciniomycetes</taxon>
        <taxon>Pucciniales</taxon>
        <taxon>Pucciniaceae</taxon>
        <taxon>Puccinia</taxon>
    </lineage>
</organism>
<feature type="transmembrane region" description="Helical" evidence="1">
    <location>
        <begin position="43"/>
        <end position="62"/>
    </location>
</feature>
<name>A0A5B0Q9J4_PUCGR</name>
<dbReference type="EMBL" id="VSWC01000027">
    <property type="protein sequence ID" value="KAA1109888.1"/>
    <property type="molecule type" value="Genomic_DNA"/>
</dbReference>